<name>A0A841AGD5_9MICO</name>
<protein>
    <submittedName>
        <fullName evidence="2">Glyoxylase-like metal-dependent hydrolase (Beta-lactamase superfamily II)</fullName>
    </submittedName>
</protein>
<dbReference type="Proteomes" id="UP000588158">
    <property type="component" value="Unassembled WGS sequence"/>
</dbReference>
<feature type="domain" description="Metallo-beta-lactamase" evidence="1">
    <location>
        <begin position="17"/>
        <end position="226"/>
    </location>
</feature>
<dbReference type="PANTHER" id="PTHR42951:SF14">
    <property type="entry name" value="METALLO-BETA-LACTAMASE SUPERFAMILY PROTEIN"/>
    <property type="match status" value="1"/>
</dbReference>
<dbReference type="SUPFAM" id="SSF56281">
    <property type="entry name" value="Metallo-hydrolase/oxidoreductase"/>
    <property type="match status" value="1"/>
</dbReference>
<evidence type="ECO:0000313" key="2">
    <source>
        <dbReference type="EMBL" id="MBB5832987.1"/>
    </source>
</evidence>
<keyword evidence="3" id="KW-1185">Reference proteome</keyword>
<dbReference type="EMBL" id="JACHLZ010000001">
    <property type="protein sequence ID" value="MBB5832987.1"/>
    <property type="molecule type" value="Genomic_DNA"/>
</dbReference>
<dbReference type="PANTHER" id="PTHR42951">
    <property type="entry name" value="METALLO-BETA-LACTAMASE DOMAIN-CONTAINING"/>
    <property type="match status" value="1"/>
</dbReference>
<accession>A0A841AGD5</accession>
<dbReference type="InterPro" id="IPR001279">
    <property type="entry name" value="Metallo-B-lactamas"/>
</dbReference>
<organism evidence="2 3">
    <name type="scientific">Brachybacterium aquaticum</name>
    <dbReference type="NCBI Taxonomy" id="1432564"/>
    <lineage>
        <taxon>Bacteria</taxon>
        <taxon>Bacillati</taxon>
        <taxon>Actinomycetota</taxon>
        <taxon>Actinomycetes</taxon>
        <taxon>Micrococcales</taxon>
        <taxon>Dermabacteraceae</taxon>
        <taxon>Brachybacterium</taxon>
    </lineage>
</organism>
<dbReference type="AlphaFoldDB" id="A0A841AGD5"/>
<comment type="caution">
    <text evidence="2">The sequence shown here is derived from an EMBL/GenBank/DDBJ whole genome shotgun (WGS) entry which is preliminary data.</text>
</comment>
<dbReference type="SMART" id="SM00849">
    <property type="entry name" value="Lactamase_B"/>
    <property type="match status" value="1"/>
</dbReference>
<dbReference type="Pfam" id="PF00753">
    <property type="entry name" value="Lactamase_B"/>
    <property type="match status" value="1"/>
</dbReference>
<evidence type="ECO:0000259" key="1">
    <source>
        <dbReference type="SMART" id="SM00849"/>
    </source>
</evidence>
<evidence type="ECO:0000313" key="3">
    <source>
        <dbReference type="Proteomes" id="UP000588158"/>
    </source>
</evidence>
<reference evidence="2 3" key="1">
    <citation type="submission" date="2020-08" db="EMBL/GenBank/DDBJ databases">
        <title>Sequencing the genomes of 1000 actinobacteria strains.</title>
        <authorList>
            <person name="Klenk H.-P."/>
        </authorList>
    </citation>
    <scope>NUCLEOTIDE SEQUENCE [LARGE SCALE GENOMIC DNA]</scope>
    <source>
        <strain evidence="2 3">DSM 28796</strain>
    </source>
</reference>
<gene>
    <name evidence="2" type="ORF">HNR70_002800</name>
</gene>
<dbReference type="GO" id="GO:0016787">
    <property type="term" value="F:hydrolase activity"/>
    <property type="evidence" value="ECO:0007669"/>
    <property type="project" value="UniProtKB-KW"/>
</dbReference>
<sequence>MLDRDVAPGVHRIAHAQVNCYLIEGGDGLLLVDAGLPGVWHELGLALRTLGRRPEDLRALVLTHAHFDHVGVARRLVERLGIPVLVHHQDAELAAHPYRYAHENPRALYPLRHPRALPVLGAMVAGGAAWVRGIDRTTALGVDTVLDVPGAPRVIATPGHTYGHVALHLPDRDAVLTGDALVTLDPYTARTGPRIIAGAATADSAMALRSLDAIAGTEATTVLPGHGEVWHGGAREAAARTRSEGPA</sequence>
<proteinExistence type="predicted"/>
<dbReference type="CDD" id="cd07721">
    <property type="entry name" value="yflN-like_MBL-fold"/>
    <property type="match status" value="1"/>
</dbReference>
<dbReference type="InterPro" id="IPR050855">
    <property type="entry name" value="NDM-1-like"/>
</dbReference>
<dbReference type="RefSeq" id="WP_184326217.1">
    <property type="nucleotide sequence ID" value="NZ_JACHLZ010000001.1"/>
</dbReference>
<keyword evidence="2" id="KW-0378">Hydrolase</keyword>
<dbReference type="InterPro" id="IPR036866">
    <property type="entry name" value="RibonucZ/Hydroxyglut_hydro"/>
</dbReference>
<dbReference type="Gene3D" id="3.60.15.10">
    <property type="entry name" value="Ribonuclease Z/Hydroxyacylglutathione hydrolase-like"/>
    <property type="match status" value="1"/>
</dbReference>